<dbReference type="EMBL" id="FN430097">
    <property type="protein sequence ID" value="CAZ81889.1"/>
    <property type="molecule type" value="Genomic_DNA"/>
</dbReference>
<dbReference type="CDD" id="cd01286">
    <property type="entry name" value="deoxycytidylate_deaminase"/>
    <property type="match status" value="1"/>
</dbReference>
<evidence type="ECO:0000256" key="4">
    <source>
        <dbReference type="ARBA" id="ARBA00022727"/>
    </source>
</evidence>
<evidence type="ECO:0000256" key="9">
    <source>
        <dbReference type="ARBA" id="ARBA00071582"/>
    </source>
</evidence>
<dbReference type="InterPro" id="IPR027417">
    <property type="entry name" value="P-loop_NTPase"/>
</dbReference>
<dbReference type="STRING" id="656061.D5GBN9"/>
<dbReference type="InterPro" id="IPR002125">
    <property type="entry name" value="CMP_dCMP_dom"/>
</dbReference>
<dbReference type="AlphaFoldDB" id="D5GBN9"/>
<dbReference type="GO" id="GO:0009165">
    <property type="term" value="P:nucleotide biosynthetic process"/>
    <property type="evidence" value="ECO:0007669"/>
    <property type="project" value="UniProtKB-KW"/>
</dbReference>
<evidence type="ECO:0000313" key="13">
    <source>
        <dbReference type="Proteomes" id="UP000006911"/>
    </source>
</evidence>
<organism evidence="12 13">
    <name type="scientific">Tuber melanosporum (strain Mel28)</name>
    <name type="common">Perigord black truffle</name>
    <dbReference type="NCBI Taxonomy" id="656061"/>
    <lineage>
        <taxon>Eukaryota</taxon>
        <taxon>Fungi</taxon>
        <taxon>Dikarya</taxon>
        <taxon>Ascomycota</taxon>
        <taxon>Pezizomycotina</taxon>
        <taxon>Pezizomycetes</taxon>
        <taxon>Pezizales</taxon>
        <taxon>Tuberaceae</taxon>
        <taxon>Tuber</taxon>
    </lineage>
</organism>
<dbReference type="GO" id="GO:0008270">
    <property type="term" value="F:zinc ion binding"/>
    <property type="evidence" value="ECO:0007669"/>
    <property type="project" value="InterPro"/>
</dbReference>
<evidence type="ECO:0000256" key="6">
    <source>
        <dbReference type="ARBA" id="ARBA00022833"/>
    </source>
</evidence>
<dbReference type="Pfam" id="PF00383">
    <property type="entry name" value="dCMP_cyt_deam_1"/>
    <property type="match status" value="1"/>
</dbReference>
<dbReference type="SUPFAM" id="SSF53927">
    <property type="entry name" value="Cytidine deaminase-like"/>
    <property type="match status" value="1"/>
</dbReference>
<protein>
    <recommendedName>
        <fullName evidence="9">Deoxycytidylate deaminase</fullName>
        <ecNumber evidence="7">3.5.4.12</ecNumber>
    </recommendedName>
    <alternativeName>
        <fullName evidence="8">dCMP deaminase</fullName>
    </alternativeName>
</protein>
<dbReference type="GO" id="GO:0005737">
    <property type="term" value="C:cytoplasm"/>
    <property type="evidence" value="ECO:0007669"/>
    <property type="project" value="TreeGrafter"/>
</dbReference>
<evidence type="ECO:0000313" key="12">
    <source>
        <dbReference type="EMBL" id="CAZ81889.1"/>
    </source>
</evidence>
<evidence type="ECO:0000259" key="11">
    <source>
        <dbReference type="PROSITE" id="PS51747"/>
    </source>
</evidence>
<evidence type="ECO:0000256" key="2">
    <source>
        <dbReference type="ARBA" id="ARBA00006576"/>
    </source>
</evidence>
<evidence type="ECO:0000256" key="5">
    <source>
        <dbReference type="ARBA" id="ARBA00022801"/>
    </source>
</evidence>
<dbReference type="eggNOG" id="KOG3127">
    <property type="taxonomic scope" value="Eukaryota"/>
</dbReference>
<feature type="compositionally biased region" description="Low complexity" evidence="10">
    <location>
        <begin position="37"/>
        <end position="54"/>
    </location>
</feature>
<sequence length="334" mass="37444">MLIGICGSLCAGKTEVAKYLEAKHGFTLIRMEETSDSDSSGSCASWTDGEKSYPSSKSLLSYITQNWSKRFVMLGMGSVELKVLETFLRRPFFLLLSVDAPTLVRWQRYQKRVDSSSPERSLEYFVQECDTNMYHPDHGISHLVQKSTLRLLNASNSLESLHQNLDALKLEDESRLRPSWDAYFIQLASLAACRSNCMKRRVGCVLVRGKRVISTGYNGTPRNLVNCNEGGCKRCNNGTEGGVGLMTCLCIHAEENALLEAGRERVGDGATLYCDTCPCLTCSIKIVQVGITEVVYSQGYSMDTEFLKLVGSNFENYTLPKRDYYAFRLGVWKR</sequence>
<reference evidence="12 13" key="1">
    <citation type="journal article" date="2010" name="Nature">
        <title>Perigord black truffle genome uncovers evolutionary origins and mechanisms of symbiosis.</title>
        <authorList>
            <person name="Martin F."/>
            <person name="Kohler A."/>
            <person name="Murat C."/>
            <person name="Balestrini R."/>
            <person name="Coutinho P.M."/>
            <person name="Jaillon O."/>
            <person name="Montanini B."/>
            <person name="Morin E."/>
            <person name="Noel B."/>
            <person name="Percudani R."/>
            <person name="Porcel B."/>
            <person name="Rubini A."/>
            <person name="Amicucci A."/>
            <person name="Amselem J."/>
            <person name="Anthouard V."/>
            <person name="Arcioni S."/>
            <person name="Artiguenave F."/>
            <person name="Aury J.M."/>
            <person name="Ballario P."/>
            <person name="Bolchi A."/>
            <person name="Brenna A."/>
            <person name="Brun A."/>
            <person name="Buee M."/>
            <person name="Cantarel B."/>
            <person name="Chevalier G."/>
            <person name="Couloux A."/>
            <person name="Da Silva C."/>
            <person name="Denoeud F."/>
            <person name="Duplessis S."/>
            <person name="Ghignone S."/>
            <person name="Hilselberger B."/>
            <person name="Iotti M."/>
            <person name="Marcais B."/>
            <person name="Mello A."/>
            <person name="Miranda M."/>
            <person name="Pacioni G."/>
            <person name="Quesneville H."/>
            <person name="Riccioni C."/>
            <person name="Ruotolo R."/>
            <person name="Splivallo R."/>
            <person name="Stocchi V."/>
            <person name="Tisserant E."/>
            <person name="Viscomi A.R."/>
            <person name="Zambonelli A."/>
            <person name="Zampieri E."/>
            <person name="Henrissat B."/>
            <person name="Lebrun M.H."/>
            <person name="Paolocci F."/>
            <person name="Bonfante P."/>
            <person name="Ottonello S."/>
            <person name="Wincker P."/>
        </authorList>
    </citation>
    <scope>NUCLEOTIDE SEQUENCE [LARGE SCALE GENOMIC DNA]</scope>
    <source>
        <strain evidence="12 13">Mel28</strain>
    </source>
</reference>
<keyword evidence="6" id="KW-0862">Zinc</keyword>
<dbReference type="Proteomes" id="UP000006911">
    <property type="component" value="Unassembled WGS sequence"/>
</dbReference>
<feature type="region of interest" description="Disordered" evidence="10">
    <location>
        <begin position="35"/>
        <end position="54"/>
    </location>
</feature>
<comment type="cofactor">
    <cofactor evidence="1">
        <name>Zn(2+)</name>
        <dbReference type="ChEBI" id="CHEBI:29105"/>
    </cofactor>
</comment>
<accession>D5GBN9</accession>
<dbReference type="EC" id="3.5.4.12" evidence="7"/>
<dbReference type="InParanoid" id="D5GBN9"/>
<evidence type="ECO:0000256" key="8">
    <source>
        <dbReference type="ARBA" id="ARBA00041763"/>
    </source>
</evidence>
<dbReference type="SUPFAM" id="SSF52540">
    <property type="entry name" value="P-loop containing nucleoside triphosphate hydrolases"/>
    <property type="match status" value="1"/>
</dbReference>
<dbReference type="InterPro" id="IPR035105">
    <property type="entry name" value="Deoxycytidylate_deaminase_dom"/>
</dbReference>
<dbReference type="InterPro" id="IPR015517">
    <property type="entry name" value="dCMP_deaminase-rel"/>
</dbReference>
<dbReference type="Gene3D" id="3.40.140.10">
    <property type="entry name" value="Cytidine Deaminase, domain 2"/>
    <property type="match status" value="1"/>
</dbReference>
<dbReference type="GO" id="GO:0004132">
    <property type="term" value="F:dCMP deaminase activity"/>
    <property type="evidence" value="ECO:0007669"/>
    <property type="project" value="UniProtKB-EC"/>
</dbReference>
<proteinExistence type="inferred from homology"/>
<keyword evidence="5" id="KW-0378">Hydrolase</keyword>
<evidence type="ECO:0000256" key="1">
    <source>
        <dbReference type="ARBA" id="ARBA00001947"/>
    </source>
</evidence>
<dbReference type="PROSITE" id="PS51747">
    <property type="entry name" value="CYT_DCMP_DEAMINASES_2"/>
    <property type="match status" value="1"/>
</dbReference>
<evidence type="ECO:0000256" key="7">
    <source>
        <dbReference type="ARBA" id="ARBA00038938"/>
    </source>
</evidence>
<gene>
    <name evidence="12" type="ORF">GSTUM_00005497001</name>
</gene>
<feature type="domain" description="CMP/dCMP-type deaminase" evidence="11">
    <location>
        <begin position="179"/>
        <end position="309"/>
    </location>
</feature>
<dbReference type="FunFam" id="3.40.140.10:FF:000035">
    <property type="entry name" value="dCMP deaminase"/>
    <property type="match status" value="1"/>
</dbReference>
<dbReference type="PANTHER" id="PTHR11086">
    <property type="entry name" value="DEOXYCYTIDYLATE DEAMINASE-RELATED"/>
    <property type="match status" value="1"/>
</dbReference>
<name>D5GBN9_TUBMM</name>
<evidence type="ECO:0000256" key="10">
    <source>
        <dbReference type="SAM" id="MobiDB-lite"/>
    </source>
</evidence>
<keyword evidence="3" id="KW-0479">Metal-binding</keyword>
<dbReference type="InterPro" id="IPR016192">
    <property type="entry name" value="APOBEC/CMP_deaminase_Zn-bd"/>
</dbReference>
<dbReference type="HOGENOM" id="CLU_047993_0_1_1"/>
<keyword evidence="13" id="KW-1185">Reference proteome</keyword>
<dbReference type="InterPro" id="IPR016193">
    <property type="entry name" value="Cytidine_deaminase-like"/>
</dbReference>
<dbReference type="GeneID" id="9182926"/>
<dbReference type="OMA" id="YFMRLAD"/>
<dbReference type="PANTHER" id="PTHR11086:SF18">
    <property type="entry name" value="DEOXYCYTIDYLATE DEAMINASE"/>
    <property type="match status" value="1"/>
</dbReference>
<dbReference type="KEGG" id="tml:GSTUM_00005497001"/>
<comment type="similarity">
    <text evidence="2">Belongs to the cytidine and deoxycytidylate deaminase family.</text>
</comment>
<dbReference type="RefSeq" id="XP_002837698.1">
    <property type="nucleotide sequence ID" value="XM_002837652.1"/>
</dbReference>
<evidence type="ECO:0000256" key="3">
    <source>
        <dbReference type="ARBA" id="ARBA00022723"/>
    </source>
</evidence>
<dbReference type="PROSITE" id="PS00903">
    <property type="entry name" value="CYT_DCMP_DEAMINASES_1"/>
    <property type="match status" value="1"/>
</dbReference>
<dbReference type="Gene3D" id="3.40.50.300">
    <property type="entry name" value="P-loop containing nucleotide triphosphate hydrolases"/>
    <property type="match status" value="1"/>
</dbReference>
<dbReference type="FunCoup" id="D5GBN9">
    <property type="interactions" value="62"/>
</dbReference>
<keyword evidence="4" id="KW-0545">Nucleotide biosynthesis</keyword>